<feature type="non-terminal residue" evidence="4">
    <location>
        <position position="1"/>
    </location>
</feature>
<feature type="signal peptide" evidence="3">
    <location>
        <begin position="1"/>
        <end position="24"/>
    </location>
</feature>
<protein>
    <submittedName>
        <fullName evidence="4">Uncharacterized protein</fullName>
    </submittedName>
</protein>
<evidence type="ECO:0000256" key="3">
    <source>
        <dbReference type="SAM" id="SignalP"/>
    </source>
</evidence>
<name>A0A194YI87_SORBI</name>
<organism evidence="4 5">
    <name type="scientific">Sorghum bicolor</name>
    <name type="common">Sorghum</name>
    <name type="synonym">Sorghum vulgare</name>
    <dbReference type="NCBI Taxonomy" id="4558"/>
    <lineage>
        <taxon>Eukaryota</taxon>
        <taxon>Viridiplantae</taxon>
        <taxon>Streptophyta</taxon>
        <taxon>Embryophyta</taxon>
        <taxon>Tracheophyta</taxon>
        <taxon>Spermatophyta</taxon>
        <taxon>Magnoliopsida</taxon>
        <taxon>Liliopsida</taxon>
        <taxon>Poales</taxon>
        <taxon>Poaceae</taxon>
        <taxon>PACMAD clade</taxon>
        <taxon>Panicoideae</taxon>
        <taxon>Andropogonodae</taxon>
        <taxon>Andropogoneae</taxon>
        <taxon>Sorghinae</taxon>
        <taxon>Sorghum</taxon>
    </lineage>
</organism>
<accession>A0A194YI87</accession>
<dbReference type="InParanoid" id="A0A194YI87"/>
<evidence type="ECO:0000313" key="4">
    <source>
        <dbReference type="EMBL" id="KXG19684.1"/>
    </source>
</evidence>
<reference evidence="5" key="2">
    <citation type="journal article" date="2018" name="Plant J.">
        <title>The Sorghum bicolor reference genome: improved assembly, gene annotations, a transcriptome atlas, and signatures of genome organization.</title>
        <authorList>
            <person name="McCormick R.F."/>
            <person name="Truong S.K."/>
            <person name="Sreedasyam A."/>
            <person name="Jenkins J."/>
            <person name="Shu S."/>
            <person name="Sims D."/>
            <person name="Kennedy M."/>
            <person name="Amirebrahimi M."/>
            <person name="Weers B.D."/>
            <person name="McKinley B."/>
            <person name="Mattison A."/>
            <person name="Morishige D.T."/>
            <person name="Grimwood J."/>
            <person name="Schmutz J."/>
            <person name="Mullet J.E."/>
        </authorList>
    </citation>
    <scope>NUCLEOTIDE SEQUENCE [LARGE SCALE GENOMIC DNA]</scope>
    <source>
        <strain evidence="5">cv. BTx623</strain>
    </source>
</reference>
<keyword evidence="5" id="KW-1185">Reference proteome</keyword>
<proteinExistence type="predicted"/>
<keyword evidence="2" id="KW-0472">Membrane</keyword>
<reference evidence="4 5" key="1">
    <citation type="journal article" date="2009" name="Nature">
        <title>The Sorghum bicolor genome and the diversification of grasses.</title>
        <authorList>
            <person name="Paterson A.H."/>
            <person name="Bowers J.E."/>
            <person name="Bruggmann R."/>
            <person name="Dubchak I."/>
            <person name="Grimwood J."/>
            <person name="Gundlach H."/>
            <person name="Haberer G."/>
            <person name="Hellsten U."/>
            <person name="Mitros T."/>
            <person name="Poliakov A."/>
            <person name="Schmutz J."/>
            <person name="Spannagl M."/>
            <person name="Tang H."/>
            <person name="Wang X."/>
            <person name="Wicker T."/>
            <person name="Bharti A.K."/>
            <person name="Chapman J."/>
            <person name="Feltus F.A."/>
            <person name="Gowik U."/>
            <person name="Grigoriev I.V."/>
            <person name="Lyons E."/>
            <person name="Maher C.A."/>
            <person name="Martis M."/>
            <person name="Narechania A."/>
            <person name="Otillar R.P."/>
            <person name="Penning B.W."/>
            <person name="Salamov A.A."/>
            <person name="Wang Y."/>
            <person name="Zhang L."/>
            <person name="Carpita N.C."/>
            <person name="Freeling M."/>
            <person name="Gingle A.R."/>
            <person name="Hash C.T."/>
            <person name="Keller B."/>
            <person name="Klein P."/>
            <person name="Kresovich S."/>
            <person name="McCann M.C."/>
            <person name="Ming R."/>
            <person name="Peterson D.G."/>
            <person name="Mehboob-ur-Rahman"/>
            <person name="Ware D."/>
            <person name="Westhoff P."/>
            <person name="Mayer K.F."/>
            <person name="Messing J."/>
            <person name="Rokhsar D.S."/>
        </authorList>
    </citation>
    <scope>NUCLEOTIDE SEQUENCE [LARGE SCALE GENOMIC DNA]</scope>
    <source>
        <strain evidence="5">cv. BTx623</strain>
    </source>
</reference>
<dbReference type="Proteomes" id="UP000000768">
    <property type="component" value="Chromosome 10"/>
</dbReference>
<dbReference type="AlphaFoldDB" id="A0A194YI87"/>
<dbReference type="Gramene" id="KXG19684">
    <property type="protein sequence ID" value="KXG19684"/>
    <property type="gene ID" value="SORBI_3010G098500"/>
</dbReference>
<evidence type="ECO:0000313" key="5">
    <source>
        <dbReference type="Proteomes" id="UP000000768"/>
    </source>
</evidence>
<gene>
    <name evidence="4" type="ORF">SORBI_3010G098500</name>
</gene>
<keyword evidence="2" id="KW-1133">Transmembrane helix</keyword>
<feature type="chain" id="PRO_5008268747" evidence="3">
    <location>
        <begin position="25"/>
        <end position="157"/>
    </location>
</feature>
<feature type="transmembrane region" description="Helical" evidence="2">
    <location>
        <begin position="136"/>
        <end position="156"/>
    </location>
</feature>
<feature type="compositionally biased region" description="Low complexity" evidence="1">
    <location>
        <begin position="56"/>
        <end position="68"/>
    </location>
</feature>
<feature type="region of interest" description="Disordered" evidence="1">
    <location>
        <begin position="45"/>
        <end position="75"/>
    </location>
</feature>
<keyword evidence="3" id="KW-0732">Signal</keyword>
<keyword evidence="2" id="KW-0812">Transmembrane</keyword>
<evidence type="ECO:0000256" key="1">
    <source>
        <dbReference type="SAM" id="MobiDB-lite"/>
    </source>
</evidence>
<dbReference type="EMBL" id="CM000769">
    <property type="protein sequence ID" value="KXG19684.1"/>
    <property type="molecule type" value="Genomic_DNA"/>
</dbReference>
<evidence type="ECO:0000256" key="2">
    <source>
        <dbReference type="SAM" id="Phobius"/>
    </source>
</evidence>
<sequence>TQPHIRRRFFTAPALHLLLPPLLALGTQATEAVLRLGLSATVGQSQTPRLGGGVSGSPSRLSSSPPSSAHRPATLRTHLPLPSRIRWTVERAARGRRAAGASSRFSTKAVATLWERLCPHSEALPVHLALKRALSAAFWIPDLFCTFVMFVVYSIWF</sequence>